<dbReference type="Gene3D" id="1.10.10.10">
    <property type="entry name" value="Winged helix-like DNA-binding domain superfamily/Winged helix DNA-binding domain"/>
    <property type="match status" value="2"/>
</dbReference>
<dbReference type="RefSeq" id="WP_136931601.1">
    <property type="nucleotide sequence ID" value="NZ_SSMQ01000028.1"/>
</dbReference>
<dbReference type="EMBL" id="SSMQ01000028">
    <property type="protein sequence ID" value="TKD03481.1"/>
    <property type="molecule type" value="Genomic_DNA"/>
</dbReference>
<keyword evidence="4 5" id="KW-0804">Transcription</keyword>
<dbReference type="PANTHER" id="PTHR30603">
    <property type="entry name" value="RNA POLYMERASE SIGMA FACTOR RPO"/>
    <property type="match status" value="1"/>
</dbReference>
<dbReference type="InterPro" id="IPR007630">
    <property type="entry name" value="RNA_pol_sigma70_r4"/>
</dbReference>
<evidence type="ECO:0000256" key="2">
    <source>
        <dbReference type="ARBA" id="ARBA00023082"/>
    </source>
</evidence>
<reference evidence="10 11" key="1">
    <citation type="submission" date="2019-04" db="EMBL/GenBank/DDBJ databases">
        <authorList>
            <person name="Li Y."/>
            <person name="Wang J."/>
        </authorList>
    </citation>
    <scope>NUCLEOTIDE SEQUENCE [LARGE SCALE GENOMIC DNA]</scope>
    <source>
        <strain evidence="10 11">DSM 14668</strain>
    </source>
</reference>
<proteinExistence type="inferred from homology"/>
<evidence type="ECO:0000313" key="10">
    <source>
        <dbReference type="EMBL" id="TKD03481.1"/>
    </source>
</evidence>
<dbReference type="PANTHER" id="PTHR30603:SF60">
    <property type="entry name" value="RNA POLYMERASE SIGMA FACTOR RPOD"/>
    <property type="match status" value="1"/>
</dbReference>
<feature type="region of interest" description="Disordered" evidence="7">
    <location>
        <begin position="1"/>
        <end position="34"/>
    </location>
</feature>
<dbReference type="Pfam" id="PF04545">
    <property type="entry name" value="Sigma70_r4"/>
    <property type="match status" value="1"/>
</dbReference>
<protein>
    <recommendedName>
        <fullName evidence="5">RNA polymerase sigma factor</fullName>
    </recommendedName>
</protein>
<evidence type="ECO:0000256" key="5">
    <source>
        <dbReference type="RuleBase" id="RU362124"/>
    </source>
</evidence>
<keyword evidence="3 5" id="KW-0238">DNA-binding</keyword>
<comment type="similarity">
    <text evidence="5">Belongs to the sigma-70 factor family.</text>
</comment>
<evidence type="ECO:0000256" key="6">
    <source>
        <dbReference type="SAM" id="Coils"/>
    </source>
</evidence>
<dbReference type="PROSITE" id="PS00715">
    <property type="entry name" value="SIGMA70_1"/>
    <property type="match status" value="1"/>
</dbReference>
<dbReference type="AlphaFoldDB" id="A0A4U1J7Y9"/>
<evidence type="ECO:0000256" key="7">
    <source>
        <dbReference type="SAM" id="MobiDB-lite"/>
    </source>
</evidence>
<dbReference type="InterPro" id="IPR007627">
    <property type="entry name" value="RNA_pol_sigma70_r2"/>
</dbReference>
<evidence type="ECO:0000313" key="11">
    <source>
        <dbReference type="Proteomes" id="UP000309215"/>
    </source>
</evidence>
<evidence type="ECO:0000256" key="1">
    <source>
        <dbReference type="ARBA" id="ARBA00023015"/>
    </source>
</evidence>
<dbReference type="OrthoDB" id="9809557at2"/>
<keyword evidence="6" id="KW-0175">Coiled coil</keyword>
<gene>
    <name evidence="10" type="ORF">E8A74_25070</name>
</gene>
<dbReference type="InterPro" id="IPR013325">
    <property type="entry name" value="RNA_pol_sigma_r2"/>
</dbReference>
<sequence length="434" mass="48090">MNKLRIAGPAKEPARTRRPRTRKAPTPPAPRAAPIQDATDLYLRGLEASQPLTREAEAELGRRIVDAERDALSALVRSSASVHALAAMAAEIQSGQTNPRDLLLNGEAPDAADSTRRLVDALERARALAEGPESDAALPTDLADAFDALRVDPTFVERLDQALVARAKATHAEELARIEEARDRSAKARARAAHEKGELVRANLRLVVATARHYSNRGVPLLDLVQEGNLGLIRAADKFDYSRGYRFGTYAAWWIRQSIERALLYQGKDVRMPVHLTASRRRVLGAERALSQKNARLPSQEEIAESSGVPLDKVQAVRALSFMPVSLDAPMGDEGDFRFGDTLASETDAPDEALARTRMREATSEMLETLTPREREVLRLRYGLTGEDDHTLEQIGRSFSLSRERIRQIESKALEKLRTWSEERGLGSYLEGLR</sequence>
<dbReference type="Pfam" id="PF04539">
    <property type="entry name" value="Sigma70_r3"/>
    <property type="match status" value="1"/>
</dbReference>
<accession>A0A4U1J7Y9</accession>
<evidence type="ECO:0000259" key="8">
    <source>
        <dbReference type="PROSITE" id="PS00715"/>
    </source>
</evidence>
<dbReference type="GO" id="GO:0006352">
    <property type="term" value="P:DNA-templated transcription initiation"/>
    <property type="evidence" value="ECO:0007669"/>
    <property type="project" value="InterPro"/>
</dbReference>
<dbReference type="Pfam" id="PF04542">
    <property type="entry name" value="Sigma70_r2"/>
    <property type="match status" value="1"/>
</dbReference>
<dbReference type="PROSITE" id="PS00716">
    <property type="entry name" value="SIGMA70_2"/>
    <property type="match status" value="1"/>
</dbReference>
<dbReference type="Proteomes" id="UP000309215">
    <property type="component" value="Unassembled WGS sequence"/>
</dbReference>
<feature type="domain" description="RNA polymerase sigma-70" evidence="9">
    <location>
        <begin position="391"/>
        <end position="417"/>
    </location>
</feature>
<evidence type="ECO:0000259" key="9">
    <source>
        <dbReference type="PROSITE" id="PS00716"/>
    </source>
</evidence>
<comment type="function">
    <text evidence="5">Sigma factors are initiation factors that promote the attachment of RNA polymerase to specific initiation sites and are then released.</text>
</comment>
<evidence type="ECO:0000256" key="3">
    <source>
        <dbReference type="ARBA" id="ARBA00023125"/>
    </source>
</evidence>
<dbReference type="InterPro" id="IPR013324">
    <property type="entry name" value="RNA_pol_sigma_r3/r4-like"/>
</dbReference>
<dbReference type="InterPro" id="IPR007624">
    <property type="entry name" value="RNA_pol_sigma70_r3"/>
</dbReference>
<keyword evidence="1 5" id="KW-0805">Transcription regulation</keyword>
<keyword evidence="2 5" id="KW-0731">Sigma factor</keyword>
<organism evidence="10 11">
    <name type="scientific">Polyangium fumosum</name>
    <dbReference type="NCBI Taxonomy" id="889272"/>
    <lineage>
        <taxon>Bacteria</taxon>
        <taxon>Pseudomonadati</taxon>
        <taxon>Myxococcota</taxon>
        <taxon>Polyangia</taxon>
        <taxon>Polyangiales</taxon>
        <taxon>Polyangiaceae</taxon>
        <taxon>Polyangium</taxon>
    </lineage>
</organism>
<evidence type="ECO:0000256" key="4">
    <source>
        <dbReference type="ARBA" id="ARBA00023163"/>
    </source>
</evidence>
<feature type="domain" description="RNA polymerase sigma-70" evidence="8">
    <location>
        <begin position="223"/>
        <end position="236"/>
    </location>
</feature>
<dbReference type="SUPFAM" id="SSF88946">
    <property type="entry name" value="Sigma2 domain of RNA polymerase sigma factors"/>
    <property type="match status" value="1"/>
</dbReference>
<comment type="caution">
    <text evidence="10">The sequence shown here is derived from an EMBL/GenBank/DDBJ whole genome shotgun (WGS) entry which is preliminary data.</text>
</comment>
<feature type="coiled-coil region" evidence="6">
    <location>
        <begin position="164"/>
        <end position="198"/>
    </location>
</feature>
<dbReference type="InterPro" id="IPR014284">
    <property type="entry name" value="RNA_pol_sigma-70_dom"/>
</dbReference>
<dbReference type="PRINTS" id="PR00046">
    <property type="entry name" value="SIGMA70FCT"/>
</dbReference>
<dbReference type="GO" id="GO:0003677">
    <property type="term" value="F:DNA binding"/>
    <property type="evidence" value="ECO:0007669"/>
    <property type="project" value="UniProtKB-KW"/>
</dbReference>
<name>A0A4U1J7Y9_9BACT</name>
<dbReference type="CDD" id="cd06171">
    <property type="entry name" value="Sigma70_r4"/>
    <property type="match status" value="1"/>
</dbReference>
<dbReference type="InterPro" id="IPR000943">
    <property type="entry name" value="RNA_pol_sigma70"/>
</dbReference>
<keyword evidence="11" id="KW-1185">Reference proteome</keyword>
<dbReference type="NCBIfam" id="TIGR02937">
    <property type="entry name" value="sigma70-ECF"/>
    <property type="match status" value="1"/>
</dbReference>
<dbReference type="InterPro" id="IPR036388">
    <property type="entry name" value="WH-like_DNA-bd_sf"/>
</dbReference>
<dbReference type="GO" id="GO:0016987">
    <property type="term" value="F:sigma factor activity"/>
    <property type="evidence" value="ECO:0007669"/>
    <property type="project" value="UniProtKB-KW"/>
</dbReference>
<dbReference type="SUPFAM" id="SSF88659">
    <property type="entry name" value="Sigma3 and sigma4 domains of RNA polymerase sigma factors"/>
    <property type="match status" value="2"/>
</dbReference>
<dbReference type="Gene3D" id="1.20.120.1810">
    <property type="match status" value="1"/>
</dbReference>
<dbReference type="InterPro" id="IPR050239">
    <property type="entry name" value="Sigma-70_RNA_pol_init_factors"/>
</dbReference>